<sequence length="507" mass="56149">MSKPEFQYVTELRDHDVVLGRGSGPNDRQGNINFRSLCKDKKIAYIEATSRDEKGRIAADIVATVHGRGGRFLKRLTAEQAKNVDVQLRGADAVYELADKQTILEKTKQTLRQNRADFVAKVEKEVGRAPVVGAYPIHQRKSEDDKQKKDEVIPLVKSNGGKTADDNNIVNNIDPIPLGESCGLDSMNRPSMGTNSATMLLAALMGSSDNNLLSNNNTPQAQGCALAESTQSCISAMSIQGMSMLLYDALDGQSIGTEMDSANMFQSILNECSVNEDMADQLVQELVKDSKNEQGTFSFTGQQKALLLHYERKHQRVQEQQQQAQHPFRQYRLDDAPDSVFSSLVRHYNDDGEPNQLHGVHEEFFANHSDPTIHRSASEELIEPANYMDESMDISYQAAKDLHKAFGGSSLTKASNSRTYSSSSSRKSMLRRRGNSFDSSLRSLMSMSISELTPLPGPSFPPPTRERSSGTPDEVKVKNQIDGWNSLRVSELYTEEDFQLAIGTSPS</sequence>
<feature type="region of interest" description="Disordered" evidence="1">
    <location>
        <begin position="408"/>
        <end position="435"/>
    </location>
</feature>
<proteinExistence type="predicted"/>
<keyword evidence="4" id="KW-1185">Reference proteome</keyword>
<protein>
    <recommendedName>
        <fullName evidence="2">DUF6824 domain-containing protein</fullName>
    </recommendedName>
</protein>
<evidence type="ECO:0000313" key="3">
    <source>
        <dbReference type="EMBL" id="KAK1736574.1"/>
    </source>
</evidence>
<feature type="compositionally biased region" description="Low complexity" evidence="1">
    <location>
        <begin position="415"/>
        <end position="427"/>
    </location>
</feature>
<feature type="domain" description="DUF6824" evidence="2">
    <location>
        <begin position="16"/>
        <end position="113"/>
    </location>
</feature>
<organism evidence="3 4">
    <name type="scientific">Skeletonema marinoi</name>
    <dbReference type="NCBI Taxonomy" id="267567"/>
    <lineage>
        <taxon>Eukaryota</taxon>
        <taxon>Sar</taxon>
        <taxon>Stramenopiles</taxon>
        <taxon>Ochrophyta</taxon>
        <taxon>Bacillariophyta</taxon>
        <taxon>Coscinodiscophyceae</taxon>
        <taxon>Thalassiosirophycidae</taxon>
        <taxon>Thalassiosirales</taxon>
        <taxon>Skeletonemataceae</taxon>
        <taxon>Skeletonema</taxon>
        <taxon>Skeletonema marinoi-dohrnii complex</taxon>
    </lineage>
</organism>
<comment type="caution">
    <text evidence="3">The sequence shown here is derived from an EMBL/GenBank/DDBJ whole genome shotgun (WGS) entry which is preliminary data.</text>
</comment>
<name>A0AAD9D8C7_9STRA</name>
<reference evidence="3" key="1">
    <citation type="submission" date="2023-06" db="EMBL/GenBank/DDBJ databases">
        <title>Survivors Of The Sea: Transcriptome response of Skeletonema marinoi to long-term dormancy.</title>
        <authorList>
            <person name="Pinder M.I.M."/>
            <person name="Kourtchenko O."/>
            <person name="Robertson E.K."/>
            <person name="Larsson T."/>
            <person name="Maumus F."/>
            <person name="Osuna-Cruz C.M."/>
            <person name="Vancaester E."/>
            <person name="Stenow R."/>
            <person name="Vandepoele K."/>
            <person name="Ploug H."/>
            <person name="Bruchert V."/>
            <person name="Godhe A."/>
            <person name="Topel M."/>
        </authorList>
    </citation>
    <scope>NUCLEOTIDE SEQUENCE</scope>
    <source>
        <strain evidence="3">R05AC</strain>
    </source>
</reference>
<dbReference type="Pfam" id="PF20710">
    <property type="entry name" value="DUF6824"/>
    <property type="match status" value="1"/>
</dbReference>
<evidence type="ECO:0000313" key="4">
    <source>
        <dbReference type="Proteomes" id="UP001224775"/>
    </source>
</evidence>
<dbReference type="AlphaFoldDB" id="A0AAD9D8C7"/>
<dbReference type="Proteomes" id="UP001224775">
    <property type="component" value="Unassembled WGS sequence"/>
</dbReference>
<feature type="compositionally biased region" description="Basic and acidic residues" evidence="1">
    <location>
        <begin position="464"/>
        <end position="479"/>
    </location>
</feature>
<gene>
    <name evidence="3" type="ORF">QTG54_012596</name>
</gene>
<feature type="region of interest" description="Disordered" evidence="1">
    <location>
        <begin position="451"/>
        <end position="479"/>
    </location>
</feature>
<dbReference type="EMBL" id="JATAAI010000028">
    <property type="protein sequence ID" value="KAK1736574.1"/>
    <property type="molecule type" value="Genomic_DNA"/>
</dbReference>
<feature type="compositionally biased region" description="Basic and acidic residues" evidence="1">
    <location>
        <begin position="140"/>
        <end position="152"/>
    </location>
</feature>
<accession>A0AAD9D8C7</accession>
<evidence type="ECO:0000256" key="1">
    <source>
        <dbReference type="SAM" id="MobiDB-lite"/>
    </source>
</evidence>
<evidence type="ECO:0000259" key="2">
    <source>
        <dbReference type="Pfam" id="PF20710"/>
    </source>
</evidence>
<dbReference type="InterPro" id="IPR049227">
    <property type="entry name" value="DUF6824"/>
</dbReference>
<feature type="region of interest" description="Disordered" evidence="1">
    <location>
        <begin position="139"/>
        <end position="167"/>
    </location>
</feature>